<protein>
    <submittedName>
        <fullName evidence="1">Uncharacterized protein</fullName>
    </submittedName>
</protein>
<dbReference type="Proteomes" id="UP001331515">
    <property type="component" value="Unassembled WGS sequence"/>
</dbReference>
<keyword evidence="2" id="KW-1185">Reference proteome</keyword>
<gene>
    <name evidence="1" type="ORF">CgunFtcFv8_021182</name>
</gene>
<accession>A0AAN8EJ47</accession>
<reference evidence="1 2" key="1">
    <citation type="journal article" date="2023" name="Mol. Biol. Evol.">
        <title>Genomics of Secondarily Temperate Adaptation in the Only Non-Antarctic Icefish.</title>
        <authorList>
            <person name="Rivera-Colon A.G."/>
            <person name="Rayamajhi N."/>
            <person name="Minhas B.F."/>
            <person name="Madrigal G."/>
            <person name="Bilyk K.T."/>
            <person name="Yoon V."/>
            <person name="Hune M."/>
            <person name="Gregory S."/>
            <person name="Cheng C.H.C."/>
            <person name="Catchen J.M."/>
        </authorList>
    </citation>
    <scope>NUCLEOTIDE SEQUENCE [LARGE SCALE GENOMIC DNA]</scope>
    <source>
        <tissue evidence="1">White muscle</tissue>
    </source>
</reference>
<evidence type="ECO:0000313" key="2">
    <source>
        <dbReference type="Proteomes" id="UP001331515"/>
    </source>
</evidence>
<organism evidence="1 2">
    <name type="scientific">Champsocephalus gunnari</name>
    <name type="common">Mackerel icefish</name>
    <dbReference type="NCBI Taxonomy" id="52237"/>
    <lineage>
        <taxon>Eukaryota</taxon>
        <taxon>Metazoa</taxon>
        <taxon>Chordata</taxon>
        <taxon>Craniata</taxon>
        <taxon>Vertebrata</taxon>
        <taxon>Euteleostomi</taxon>
        <taxon>Actinopterygii</taxon>
        <taxon>Neopterygii</taxon>
        <taxon>Teleostei</taxon>
        <taxon>Neoteleostei</taxon>
        <taxon>Acanthomorphata</taxon>
        <taxon>Eupercaria</taxon>
        <taxon>Perciformes</taxon>
        <taxon>Notothenioidei</taxon>
        <taxon>Channichthyidae</taxon>
        <taxon>Champsocephalus</taxon>
    </lineage>
</organism>
<name>A0AAN8EJ47_CHAGU</name>
<evidence type="ECO:0000313" key="1">
    <source>
        <dbReference type="EMBL" id="KAK5935865.1"/>
    </source>
</evidence>
<sequence>MRPCVRLLTRLLINPMSAVQGRLSSPPCISPPAPSSLFQSARKPVGALNYKPHTACLSLCALTNCGKDIYASCLCRFFPRFPIKRL</sequence>
<proteinExistence type="predicted"/>
<dbReference type="AlphaFoldDB" id="A0AAN8EJ47"/>
<comment type="caution">
    <text evidence="1">The sequence shown here is derived from an EMBL/GenBank/DDBJ whole genome shotgun (WGS) entry which is preliminary data.</text>
</comment>
<dbReference type="EMBL" id="JAURVH010001513">
    <property type="protein sequence ID" value="KAK5935865.1"/>
    <property type="molecule type" value="Genomic_DNA"/>
</dbReference>